<gene>
    <name evidence="6" type="ORF">SAMN05421670_1865</name>
</gene>
<dbReference type="InterPro" id="IPR011761">
    <property type="entry name" value="ATP-grasp"/>
</dbReference>
<evidence type="ECO:0000313" key="7">
    <source>
        <dbReference type="Proteomes" id="UP000198734"/>
    </source>
</evidence>
<dbReference type="Gene3D" id="3.40.50.20">
    <property type="match status" value="1"/>
</dbReference>
<evidence type="ECO:0000313" key="6">
    <source>
        <dbReference type="EMBL" id="SFQ38503.1"/>
    </source>
</evidence>
<dbReference type="SUPFAM" id="SSF56059">
    <property type="entry name" value="Glutathione synthetase ATP-binding domain-like"/>
    <property type="match status" value="1"/>
</dbReference>
<evidence type="ECO:0000256" key="4">
    <source>
        <dbReference type="PROSITE-ProRule" id="PRU00409"/>
    </source>
</evidence>
<protein>
    <submittedName>
        <fullName evidence="6">Biotin carboxylase</fullName>
    </submittedName>
</protein>
<dbReference type="PROSITE" id="PS50975">
    <property type="entry name" value="ATP_GRASP"/>
    <property type="match status" value="1"/>
</dbReference>
<dbReference type="GO" id="GO:0046872">
    <property type="term" value="F:metal ion binding"/>
    <property type="evidence" value="ECO:0007669"/>
    <property type="project" value="InterPro"/>
</dbReference>
<dbReference type="Proteomes" id="UP000198734">
    <property type="component" value="Unassembled WGS sequence"/>
</dbReference>
<dbReference type="AlphaFoldDB" id="A0A1I5Y2U0"/>
<dbReference type="PANTHER" id="PTHR43585">
    <property type="entry name" value="FUMIPYRROLE BIOSYNTHESIS PROTEIN C"/>
    <property type="match status" value="1"/>
</dbReference>
<evidence type="ECO:0000256" key="1">
    <source>
        <dbReference type="ARBA" id="ARBA00022598"/>
    </source>
</evidence>
<dbReference type="Pfam" id="PF18603">
    <property type="entry name" value="LAL_C2"/>
    <property type="match status" value="1"/>
</dbReference>
<dbReference type="RefSeq" id="WP_407691704.1">
    <property type="nucleotide sequence ID" value="NZ_FOXU01000002.1"/>
</dbReference>
<organism evidence="6 7">
    <name type="scientific">Psychrobacillus psychrotolerans</name>
    <dbReference type="NCBI Taxonomy" id="126156"/>
    <lineage>
        <taxon>Bacteria</taxon>
        <taxon>Bacillati</taxon>
        <taxon>Bacillota</taxon>
        <taxon>Bacilli</taxon>
        <taxon>Bacillales</taxon>
        <taxon>Bacillaceae</taxon>
        <taxon>Psychrobacillus</taxon>
    </lineage>
</organism>
<dbReference type="InterPro" id="IPR040570">
    <property type="entry name" value="LAL_C2"/>
</dbReference>
<keyword evidence="2 4" id="KW-0547">Nucleotide-binding</keyword>
<dbReference type="Pfam" id="PF13535">
    <property type="entry name" value="ATP-grasp_4"/>
    <property type="match status" value="1"/>
</dbReference>
<dbReference type="Gene3D" id="3.30.470.20">
    <property type="entry name" value="ATP-grasp fold, B domain"/>
    <property type="match status" value="1"/>
</dbReference>
<accession>A0A1I5Y2U0</accession>
<name>A0A1I5Y2U0_9BACI</name>
<dbReference type="GO" id="GO:0016874">
    <property type="term" value="F:ligase activity"/>
    <property type="evidence" value="ECO:0007669"/>
    <property type="project" value="UniProtKB-KW"/>
</dbReference>
<dbReference type="InterPro" id="IPR052032">
    <property type="entry name" value="ATP-dep_AA_Ligase"/>
</dbReference>
<dbReference type="STRING" id="126156.SAMN05421670_1865"/>
<evidence type="ECO:0000259" key="5">
    <source>
        <dbReference type="PROSITE" id="PS50975"/>
    </source>
</evidence>
<feature type="domain" description="ATP-grasp" evidence="5">
    <location>
        <begin position="116"/>
        <end position="310"/>
    </location>
</feature>
<sequence length="408" mass="45960">MKAIIFISTNKSGSSREAIKAAEKLGYYTILFTNNEKQLQQRKEYIEVHKMISVNTNNLEEMREEISKLLLKGIDIKTIVSFIDPYVHVASILCDEFCHNYNSSIAIKIMEDKEETRKFLKDKAYTPKFLSINPSDVVSTKSLIEQLNLPIIVKSPKSTGSKDVLLARGKAQLEKYIQILRSKNPEETIMVEEYIEGEQCLVEAVIYNKRAHIVGIIEQEITKGKRFIITGYGVLLDVPDNFKKELEDVLHSIITAFEIENGALHLEIRLSKNGWKLIEINPRISGGAMNKMIQAAYGFSLVEETLKIFVGEQPNLTPKHKQHVFTKYIISNQKGILEKVTGKGRASKSPGVVEVYIKPKKGTLIVPPLSMGHRYAYVIATGSSLVEAKTNANTAAAEIEFHLKAYEN</sequence>
<keyword evidence="3 4" id="KW-0067">ATP-binding</keyword>
<dbReference type="InterPro" id="IPR013815">
    <property type="entry name" value="ATP_grasp_subdomain_1"/>
</dbReference>
<dbReference type="Gene3D" id="3.30.1490.20">
    <property type="entry name" value="ATP-grasp fold, A domain"/>
    <property type="match status" value="1"/>
</dbReference>
<dbReference type="PANTHER" id="PTHR43585:SF2">
    <property type="entry name" value="ATP-GRASP ENZYME FSQD"/>
    <property type="match status" value="1"/>
</dbReference>
<dbReference type="GO" id="GO:0005524">
    <property type="term" value="F:ATP binding"/>
    <property type="evidence" value="ECO:0007669"/>
    <property type="project" value="UniProtKB-UniRule"/>
</dbReference>
<reference evidence="7" key="1">
    <citation type="submission" date="2016-10" db="EMBL/GenBank/DDBJ databases">
        <authorList>
            <person name="Varghese N."/>
            <person name="Submissions S."/>
        </authorList>
    </citation>
    <scope>NUCLEOTIDE SEQUENCE [LARGE SCALE GENOMIC DNA]</scope>
    <source>
        <strain evidence="7">DSM 11706</strain>
    </source>
</reference>
<evidence type="ECO:0000256" key="3">
    <source>
        <dbReference type="ARBA" id="ARBA00022840"/>
    </source>
</evidence>
<keyword evidence="1" id="KW-0436">Ligase</keyword>
<keyword evidence="7" id="KW-1185">Reference proteome</keyword>
<proteinExistence type="predicted"/>
<dbReference type="EMBL" id="FOXU01000002">
    <property type="protein sequence ID" value="SFQ38503.1"/>
    <property type="molecule type" value="Genomic_DNA"/>
</dbReference>
<evidence type="ECO:0000256" key="2">
    <source>
        <dbReference type="ARBA" id="ARBA00022741"/>
    </source>
</evidence>